<evidence type="ECO:0000259" key="3">
    <source>
        <dbReference type="SMART" id="SM00278"/>
    </source>
</evidence>
<dbReference type="SUPFAM" id="SSF47781">
    <property type="entry name" value="RuvA domain 2-like"/>
    <property type="match status" value="1"/>
</dbReference>
<feature type="domain" description="Helix-hairpin-helix DNA-binding motif class 1" evidence="3">
    <location>
        <begin position="267"/>
        <end position="286"/>
    </location>
</feature>
<dbReference type="InterPro" id="IPR003583">
    <property type="entry name" value="Hlx-hairpin-Hlx_DNA-bd_motif"/>
</dbReference>
<proteinExistence type="predicted"/>
<dbReference type="Pfam" id="PF12836">
    <property type="entry name" value="HHH_3"/>
    <property type="match status" value="1"/>
</dbReference>
<gene>
    <name evidence="4" type="ORF">N1032_05175</name>
</gene>
<dbReference type="InterPro" id="IPR019554">
    <property type="entry name" value="Soluble_ligand-bd"/>
</dbReference>
<dbReference type="Gene3D" id="1.10.150.280">
    <property type="entry name" value="AF1531-like domain"/>
    <property type="match status" value="1"/>
</dbReference>
<dbReference type="Gene3D" id="3.10.560.10">
    <property type="entry name" value="Outer membrane lipoprotein wza domain like"/>
    <property type="match status" value="1"/>
</dbReference>
<feature type="region of interest" description="Disordered" evidence="1">
    <location>
        <begin position="1"/>
        <end position="43"/>
    </location>
</feature>
<feature type="compositionally biased region" description="Gly residues" evidence="1">
    <location>
        <begin position="121"/>
        <end position="149"/>
    </location>
</feature>
<evidence type="ECO:0000256" key="1">
    <source>
        <dbReference type="SAM" id="MobiDB-lite"/>
    </source>
</evidence>
<keyword evidence="2" id="KW-0472">Membrane</keyword>
<evidence type="ECO:0000256" key="2">
    <source>
        <dbReference type="SAM" id="Phobius"/>
    </source>
</evidence>
<feature type="compositionally biased region" description="Gly residues" evidence="1">
    <location>
        <begin position="233"/>
        <end position="247"/>
    </location>
</feature>
<feature type="region of interest" description="Disordered" evidence="1">
    <location>
        <begin position="231"/>
        <end position="257"/>
    </location>
</feature>
<feature type="domain" description="Helix-hairpin-helix DNA-binding motif class 1" evidence="3">
    <location>
        <begin position="297"/>
        <end position="316"/>
    </location>
</feature>
<comment type="caution">
    <text evidence="4">The sequence shown here is derived from an EMBL/GenBank/DDBJ whole genome shotgun (WGS) entry which is preliminary data.</text>
</comment>
<protein>
    <submittedName>
        <fullName evidence="4">ComEA family DNA-binding protein</fullName>
    </submittedName>
</protein>
<keyword evidence="4" id="KW-0238">DNA-binding</keyword>
<evidence type="ECO:0000313" key="4">
    <source>
        <dbReference type="EMBL" id="MCS5733129.1"/>
    </source>
</evidence>
<dbReference type="InterPro" id="IPR010994">
    <property type="entry name" value="RuvA_2-like"/>
</dbReference>
<organism evidence="4 5">
    <name type="scientific">Herbiconiux daphne</name>
    <dbReference type="NCBI Taxonomy" id="2970914"/>
    <lineage>
        <taxon>Bacteria</taxon>
        <taxon>Bacillati</taxon>
        <taxon>Actinomycetota</taxon>
        <taxon>Actinomycetes</taxon>
        <taxon>Micrococcales</taxon>
        <taxon>Microbacteriaceae</taxon>
        <taxon>Herbiconiux</taxon>
    </lineage>
</organism>
<dbReference type="GO" id="GO:0003677">
    <property type="term" value="F:DNA binding"/>
    <property type="evidence" value="ECO:0007669"/>
    <property type="project" value="UniProtKB-KW"/>
</dbReference>
<dbReference type="Proteomes" id="UP001165586">
    <property type="component" value="Unassembled WGS sequence"/>
</dbReference>
<dbReference type="Pfam" id="PF10531">
    <property type="entry name" value="SLBB"/>
    <property type="match status" value="1"/>
</dbReference>
<dbReference type="RefSeq" id="WP_259537874.1">
    <property type="nucleotide sequence ID" value="NZ_JANLCJ010000001.1"/>
</dbReference>
<name>A0ABT2GYU4_9MICO</name>
<dbReference type="PANTHER" id="PTHR21180">
    <property type="entry name" value="ENDONUCLEASE/EXONUCLEASE/PHOSPHATASE FAMILY DOMAIN-CONTAINING PROTEIN 1"/>
    <property type="match status" value="1"/>
</dbReference>
<evidence type="ECO:0000313" key="5">
    <source>
        <dbReference type="Proteomes" id="UP001165586"/>
    </source>
</evidence>
<sequence>MQAPSQRTDPFSGEPESLALADSGDPPGLAVMSDPSDAPDSLHPSGASLRVRVGVGAAIVLVVAALVCSVLVTALSPVGATTVLGPAVSAAGVTSTLSSGSPTDAAAAPSGSPSGSPSHGGSNGSGGGTGASGGGTAAGGATAGDGSGDPGAADGVASDPSGPAILVHVLGAVAVPGVYELSEGARVFDAVGLAGGLTEAADPGSVNLARPLVDGEQLRVLAVGEAPVAPPAGSGGAGAGSGGGGQAGPAPGQPGGPALNLNVATALDLDGLPRIGPAMAARIVAWRDENGPFTSVDDLLQVTGIGDKTLDGLRDLVTV</sequence>
<keyword evidence="5" id="KW-1185">Reference proteome</keyword>
<feature type="region of interest" description="Disordered" evidence="1">
    <location>
        <begin position="93"/>
        <end position="157"/>
    </location>
</feature>
<accession>A0ABT2GYU4</accession>
<dbReference type="EMBL" id="JANLCJ010000001">
    <property type="protein sequence ID" value="MCS5733129.1"/>
    <property type="molecule type" value="Genomic_DNA"/>
</dbReference>
<reference evidence="4" key="1">
    <citation type="submission" date="2022-08" db="EMBL/GenBank/DDBJ databases">
        <authorList>
            <person name="Deng Y."/>
            <person name="Han X.-F."/>
            <person name="Zhang Y.-Q."/>
        </authorList>
    </citation>
    <scope>NUCLEOTIDE SEQUENCE</scope>
    <source>
        <strain evidence="4">CPCC 203386</strain>
    </source>
</reference>
<keyword evidence="2" id="KW-0812">Transmembrane</keyword>
<keyword evidence="2" id="KW-1133">Transmembrane helix</keyword>
<feature type="transmembrane region" description="Helical" evidence="2">
    <location>
        <begin position="53"/>
        <end position="75"/>
    </location>
</feature>
<feature type="compositionally biased region" description="Low complexity" evidence="1">
    <location>
        <begin position="98"/>
        <end position="120"/>
    </location>
</feature>
<dbReference type="InterPro" id="IPR051675">
    <property type="entry name" value="Endo/Exo/Phosphatase_dom_1"/>
</dbReference>
<dbReference type="SMART" id="SM00278">
    <property type="entry name" value="HhH1"/>
    <property type="match status" value="2"/>
</dbReference>
<dbReference type="PANTHER" id="PTHR21180:SF32">
    <property type="entry name" value="ENDONUCLEASE_EXONUCLEASE_PHOSPHATASE FAMILY DOMAIN-CONTAINING PROTEIN 1"/>
    <property type="match status" value="1"/>
</dbReference>